<reference evidence="1" key="1">
    <citation type="submission" date="2021-02" db="EMBL/GenBank/DDBJ databases">
        <authorList>
            <person name="Nowell W R."/>
        </authorList>
    </citation>
    <scope>NUCLEOTIDE SEQUENCE</scope>
</reference>
<name>A0A8S2ZSE0_9BILA</name>
<organism evidence="1 2">
    <name type="scientific">Didymodactylos carnosus</name>
    <dbReference type="NCBI Taxonomy" id="1234261"/>
    <lineage>
        <taxon>Eukaryota</taxon>
        <taxon>Metazoa</taxon>
        <taxon>Spiralia</taxon>
        <taxon>Gnathifera</taxon>
        <taxon>Rotifera</taxon>
        <taxon>Eurotatoria</taxon>
        <taxon>Bdelloidea</taxon>
        <taxon>Philodinida</taxon>
        <taxon>Philodinidae</taxon>
        <taxon>Didymodactylos</taxon>
    </lineage>
</organism>
<feature type="non-terminal residue" evidence="1">
    <location>
        <position position="1"/>
    </location>
</feature>
<gene>
    <name evidence="1" type="ORF">SRO942_LOCUS50744</name>
</gene>
<proteinExistence type="predicted"/>
<evidence type="ECO:0000313" key="2">
    <source>
        <dbReference type="Proteomes" id="UP000681722"/>
    </source>
</evidence>
<accession>A0A8S2ZSE0</accession>
<sequence>VHSPLQMPEEEQQGGATAEIEEQFETAGICERRDEQINLLSITADPNFMNRYVTLLMDIVFQSIEEIINIETHQIQENEGYLMVKG</sequence>
<evidence type="ECO:0000313" key="1">
    <source>
        <dbReference type="EMBL" id="CAF4665362.1"/>
    </source>
</evidence>
<dbReference type="Proteomes" id="UP000681722">
    <property type="component" value="Unassembled WGS sequence"/>
</dbReference>
<feature type="non-terminal residue" evidence="1">
    <location>
        <position position="86"/>
    </location>
</feature>
<dbReference type="AlphaFoldDB" id="A0A8S2ZSE0"/>
<protein>
    <submittedName>
        <fullName evidence="1">Uncharacterized protein</fullName>
    </submittedName>
</protein>
<comment type="caution">
    <text evidence="1">The sequence shown here is derived from an EMBL/GenBank/DDBJ whole genome shotgun (WGS) entry which is preliminary data.</text>
</comment>
<dbReference type="EMBL" id="CAJOBC010147735">
    <property type="protein sequence ID" value="CAF4665362.1"/>
    <property type="molecule type" value="Genomic_DNA"/>
</dbReference>